<organism evidence="5 6">
    <name type="scientific">Luteibacter pinisoli</name>
    <dbReference type="NCBI Taxonomy" id="2589080"/>
    <lineage>
        <taxon>Bacteria</taxon>
        <taxon>Pseudomonadati</taxon>
        <taxon>Pseudomonadota</taxon>
        <taxon>Gammaproteobacteria</taxon>
        <taxon>Lysobacterales</taxon>
        <taxon>Rhodanobacteraceae</taxon>
        <taxon>Luteibacter</taxon>
    </lineage>
</organism>
<dbReference type="InterPro" id="IPR052028">
    <property type="entry name" value="HipA_Ser/Thr_kinase"/>
</dbReference>
<sequence>MSAITDALNRRGALPAADLYRQVAEDVGTERSFQRAIKAEPRVVALGQTSRRAYALSRPEIAPVPILLRDEKGVDHEVARLVALVAGQWWVQPSAAAPAWMRLGEREGTPGVFQGLPWFLEAFRPAGFLGRAWVREHAHAHGWTFDVNAWTEDQVITAALQQPWDWRGNLGLARLVDGDGEPLIADGRRAIYAERAAQVLDGVMVGASADGEQPKFTAVVNDGVGYPPRAVLVKFSPPLTNDPAAQRWGDIMITEGIAAQVMMAHGVHAAPTQVWKHDDRIWLETDRFDRIGDHGHRGMASLRSLAQTFGYMGPQNGWVGAVEHLERRGAVDEQQLARARQLASIGHLLANTDMHMGNLSFLLSDDREPLLTVAPAYDMTPMRWVPAPNGNVPVLVSEPLPRVDDPGAHAIARDIWDETARHELVSAAWAEWAAHRATQLAAHTP</sequence>
<dbReference type="Proteomes" id="UP000316093">
    <property type="component" value="Chromosome"/>
</dbReference>
<evidence type="ECO:0000313" key="5">
    <source>
        <dbReference type="EMBL" id="QDE40525.1"/>
    </source>
</evidence>
<evidence type="ECO:0000256" key="2">
    <source>
        <dbReference type="ARBA" id="ARBA00022679"/>
    </source>
</evidence>
<feature type="domain" description="HipA-like C-terminal" evidence="4">
    <location>
        <begin position="208"/>
        <end position="387"/>
    </location>
</feature>
<dbReference type="PANTHER" id="PTHR37419">
    <property type="entry name" value="SERINE/THREONINE-PROTEIN KINASE TOXIN HIPA"/>
    <property type="match status" value="1"/>
</dbReference>
<dbReference type="AlphaFoldDB" id="A0A4Y5Z869"/>
<evidence type="ECO:0000259" key="4">
    <source>
        <dbReference type="Pfam" id="PF07804"/>
    </source>
</evidence>
<dbReference type="PANTHER" id="PTHR37419:SF8">
    <property type="entry name" value="TOXIN YJJJ"/>
    <property type="match status" value="1"/>
</dbReference>
<dbReference type="OrthoDB" id="8555656at2"/>
<comment type="similarity">
    <text evidence="1">Belongs to the HipA Ser/Thr kinase family.</text>
</comment>
<evidence type="ECO:0000256" key="3">
    <source>
        <dbReference type="ARBA" id="ARBA00022777"/>
    </source>
</evidence>
<evidence type="ECO:0000313" key="6">
    <source>
        <dbReference type="Proteomes" id="UP000316093"/>
    </source>
</evidence>
<dbReference type="KEGG" id="lpy:FIV34_15575"/>
<proteinExistence type="inferred from homology"/>
<keyword evidence="3" id="KW-0418">Kinase</keyword>
<gene>
    <name evidence="5" type="ORF">FIV34_15575</name>
</gene>
<dbReference type="Pfam" id="PF07804">
    <property type="entry name" value="HipA_C"/>
    <property type="match status" value="1"/>
</dbReference>
<dbReference type="GO" id="GO:0004674">
    <property type="term" value="F:protein serine/threonine kinase activity"/>
    <property type="evidence" value="ECO:0007669"/>
    <property type="project" value="TreeGrafter"/>
</dbReference>
<keyword evidence="6" id="KW-1185">Reference proteome</keyword>
<keyword evidence="2" id="KW-0808">Transferase</keyword>
<name>A0A4Y5Z869_9GAMM</name>
<reference evidence="5 6" key="1">
    <citation type="submission" date="2019-06" db="EMBL/GenBank/DDBJ databases">
        <title>A complete genome sequence for Luteibacter pinisoli MAH-14.</title>
        <authorList>
            <person name="Baltrus D.A."/>
        </authorList>
    </citation>
    <scope>NUCLEOTIDE SEQUENCE [LARGE SCALE GENOMIC DNA]</scope>
    <source>
        <strain evidence="5 6">MAH-14</strain>
    </source>
</reference>
<dbReference type="EMBL" id="CP041046">
    <property type="protein sequence ID" value="QDE40525.1"/>
    <property type="molecule type" value="Genomic_DNA"/>
</dbReference>
<evidence type="ECO:0000256" key="1">
    <source>
        <dbReference type="ARBA" id="ARBA00010164"/>
    </source>
</evidence>
<accession>A0A4Y5Z869</accession>
<protein>
    <recommendedName>
        <fullName evidence="4">HipA-like C-terminal domain-containing protein</fullName>
    </recommendedName>
</protein>
<dbReference type="GO" id="GO:0005829">
    <property type="term" value="C:cytosol"/>
    <property type="evidence" value="ECO:0007669"/>
    <property type="project" value="TreeGrafter"/>
</dbReference>
<dbReference type="InterPro" id="IPR012893">
    <property type="entry name" value="HipA-like_C"/>
</dbReference>
<dbReference type="RefSeq" id="WP_139984340.1">
    <property type="nucleotide sequence ID" value="NZ_CP041046.1"/>
</dbReference>